<accession>A0ABR1GI75</accession>
<evidence type="ECO:0000313" key="3">
    <source>
        <dbReference type="Proteomes" id="UP001498476"/>
    </source>
</evidence>
<protein>
    <submittedName>
        <fullName evidence="2">Uncharacterized protein</fullName>
    </submittedName>
</protein>
<organism evidence="2 3">
    <name type="scientific">Neonectria punicea</name>
    <dbReference type="NCBI Taxonomy" id="979145"/>
    <lineage>
        <taxon>Eukaryota</taxon>
        <taxon>Fungi</taxon>
        <taxon>Dikarya</taxon>
        <taxon>Ascomycota</taxon>
        <taxon>Pezizomycotina</taxon>
        <taxon>Sordariomycetes</taxon>
        <taxon>Hypocreomycetidae</taxon>
        <taxon>Hypocreales</taxon>
        <taxon>Nectriaceae</taxon>
        <taxon>Neonectria</taxon>
    </lineage>
</organism>
<dbReference type="Proteomes" id="UP001498476">
    <property type="component" value="Unassembled WGS sequence"/>
</dbReference>
<name>A0ABR1GI75_9HYPO</name>
<evidence type="ECO:0000256" key="1">
    <source>
        <dbReference type="SAM" id="MobiDB-lite"/>
    </source>
</evidence>
<evidence type="ECO:0000313" key="2">
    <source>
        <dbReference type="EMBL" id="KAK7397942.1"/>
    </source>
</evidence>
<feature type="region of interest" description="Disordered" evidence="1">
    <location>
        <begin position="1"/>
        <end position="25"/>
    </location>
</feature>
<dbReference type="EMBL" id="JAZAVJ010000404">
    <property type="protein sequence ID" value="KAK7397942.1"/>
    <property type="molecule type" value="Genomic_DNA"/>
</dbReference>
<proteinExistence type="predicted"/>
<reference evidence="2 3" key="1">
    <citation type="journal article" date="2025" name="Microbiol. Resour. Announc.">
        <title>Draft genome sequences for Neonectria magnoliae and Neonectria punicea, canker pathogens of Liriodendron tulipifera and Acer saccharum in West Virginia.</title>
        <authorList>
            <person name="Petronek H.M."/>
            <person name="Kasson M.T."/>
            <person name="Metheny A.M."/>
            <person name="Stauder C.M."/>
            <person name="Lovett B."/>
            <person name="Lynch S.C."/>
            <person name="Garnas J.R."/>
            <person name="Kasson L.R."/>
            <person name="Stajich J.E."/>
        </authorList>
    </citation>
    <scope>NUCLEOTIDE SEQUENCE [LARGE SCALE GENOMIC DNA]</scope>
    <source>
        <strain evidence="2 3">NRRL 64653</strain>
    </source>
</reference>
<gene>
    <name evidence="2" type="ORF">QQX98_012688</name>
</gene>
<feature type="compositionally biased region" description="Polar residues" evidence="1">
    <location>
        <begin position="1"/>
        <end position="12"/>
    </location>
</feature>
<sequence>MSLITPQASRESTPALDATKTATQREQELLKELTTLRAQKAEEEEESNKNRLLKENNIDNTPPANPPGTEPANTPVTAPITEPVAPITAPVTAPVTAPEPNDSNDNFEIKIHDKPVPLTEPEKDFLVDHCETYFPHINGLDEKGKSIIFNILCPNFKAYHEDRHVFQLIFYAEFVLQTMDPAAAATAISRFVMEPPAWNFMSWGGKFDADIVNGRMKKAQERLDEYQTGIAYIHKSKVLSSAEIDFIRSNEFKTYFPGLLGLDDAPKIWMYKTCNEFKENNPRRDLFEYLLFAEYSLLSEKPPLYRGDAIAKFIKSPKALDAFDWGNVNQDAVKVWEGRMSAAREALAKFRANSKESSDSEAALYTSDSEAALYNSEERRAIRAQFYGKGDAEANRIVIKDPETGKDVISEILG</sequence>
<keyword evidence="3" id="KW-1185">Reference proteome</keyword>
<feature type="region of interest" description="Disordered" evidence="1">
    <location>
        <begin position="37"/>
        <end position="80"/>
    </location>
</feature>
<comment type="caution">
    <text evidence="2">The sequence shown here is derived from an EMBL/GenBank/DDBJ whole genome shotgun (WGS) entry which is preliminary data.</text>
</comment>
<feature type="compositionally biased region" description="Basic and acidic residues" evidence="1">
    <location>
        <begin position="47"/>
        <end position="57"/>
    </location>
</feature>